<keyword evidence="11" id="KW-1185">Reference proteome</keyword>
<dbReference type="InterPro" id="IPR020846">
    <property type="entry name" value="MFS_dom"/>
</dbReference>
<dbReference type="RefSeq" id="WP_135251130.1">
    <property type="nucleotide sequence ID" value="NZ_SMLK01000007.1"/>
</dbReference>
<feature type="transmembrane region" description="Helical" evidence="8">
    <location>
        <begin position="170"/>
        <end position="190"/>
    </location>
</feature>
<dbReference type="SUPFAM" id="SSF103473">
    <property type="entry name" value="MFS general substrate transporter"/>
    <property type="match status" value="1"/>
</dbReference>
<dbReference type="GO" id="GO:0005886">
    <property type="term" value="C:plasma membrane"/>
    <property type="evidence" value="ECO:0007669"/>
    <property type="project" value="UniProtKB-SubCell"/>
</dbReference>
<dbReference type="CDD" id="cd17320">
    <property type="entry name" value="MFS_MdfA_MDR_like"/>
    <property type="match status" value="1"/>
</dbReference>
<accession>A0A4Z0BI61</accession>
<comment type="similarity">
    <text evidence="2 8">Belongs to the major facilitator superfamily. Bcr/CmlA family.</text>
</comment>
<dbReference type="Gene3D" id="1.20.1720.10">
    <property type="entry name" value="Multidrug resistance protein D"/>
    <property type="match status" value="1"/>
</dbReference>
<feature type="transmembrane region" description="Helical" evidence="8">
    <location>
        <begin position="377"/>
        <end position="396"/>
    </location>
</feature>
<dbReference type="InterPro" id="IPR004812">
    <property type="entry name" value="Efflux_drug-R_Bcr/CmlA"/>
</dbReference>
<dbReference type="Pfam" id="PF07690">
    <property type="entry name" value="MFS_1"/>
    <property type="match status" value="1"/>
</dbReference>
<evidence type="ECO:0000313" key="10">
    <source>
        <dbReference type="EMBL" id="TFY97578.1"/>
    </source>
</evidence>
<dbReference type="NCBIfam" id="TIGR00710">
    <property type="entry name" value="efflux_Bcr_CflA"/>
    <property type="match status" value="1"/>
</dbReference>
<name>A0A4Z0BI61_9BURK</name>
<evidence type="ECO:0000256" key="8">
    <source>
        <dbReference type="RuleBase" id="RU365088"/>
    </source>
</evidence>
<dbReference type="PROSITE" id="PS50850">
    <property type="entry name" value="MFS"/>
    <property type="match status" value="1"/>
</dbReference>
<feature type="transmembrane region" description="Helical" evidence="8">
    <location>
        <begin position="256"/>
        <end position="275"/>
    </location>
</feature>
<keyword evidence="4" id="KW-1003">Cell membrane</keyword>
<evidence type="ECO:0000256" key="2">
    <source>
        <dbReference type="ARBA" id="ARBA00006236"/>
    </source>
</evidence>
<gene>
    <name evidence="10" type="ORF">EZ216_17765</name>
</gene>
<feature type="transmembrane region" description="Helical" evidence="8">
    <location>
        <begin position="82"/>
        <end position="101"/>
    </location>
</feature>
<organism evidence="10 11">
    <name type="scientific">Ramlibacter humi</name>
    <dbReference type="NCBI Taxonomy" id="2530451"/>
    <lineage>
        <taxon>Bacteria</taxon>
        <taxon>Pseudomonadati</taxon>
        <taxon>Pseudomonadota</taxon>
        <taxon>Betaproteobacteria</taxon>
        <taxon>Burkholderiales</taxon>
        <taxon>Comamonadaceae</taxon>
        <taxon>Ramlibacter</taxon>
    </lineage>
</organism>
<feature type="transmembrane region" description="Helical" evidence="8">
    <location>
        <begin position="287"/>
        <end position="308"/>
    </location>
</feature>
<comment type="subcellular location">
    <subcellularLocation>
        <location evidence="8">Cell inner membrane</location>
        <topology evidence="8">Multi-pass membrane protein</topology>
    </subcellularLocation>
    <subcellularLocation>
        <location evidence="1">Cell membrane</location>
        <topology evidence="1">Multi-pass membrane protein</topology>
    </subcellularLocation>
</comment>
<keyword evidence="6 8" id="KW-1133">Transmembrane helix</keyword>
<evidence type="ECO:0000313" key="11">
    <source>
        <dbReference type="Proteomes" id="UP000297839"/>
    </source>
</evidence>
<dbReference type="GO" id="GO:1990961">
    <property type="term" value="P:xenobiotic detoxification by transmembrane export across the plasma membrane"/>
    <property type="evidence" value="ECO:0007669"/>
    <property type="project" value="InterPro"/>
</dbReference>
<feature type="transmembrane region" description="Helical" evidence="8">
    <location>
        <begin position="51"/>
        <end position="70"/>
    </location>
</feature>
<protein>
    <recommendedName>
        <fullName evidence="8">Bcr/CflA family efflux transporter</fullName>
    </recommendedName>
</protein>
<feature type="transmembrane region" description="Helical" evidence="8">
    <location>
        <begin position="140"/>
        <end position="164"/>
    </location>
</feature>
<keyword evidence="8" id="KW-0997">Cell inner membrane</keyword>
<dbReference type="PANTHER" id="PTHR43124:SF3">
    <property type="entry name" value="CHLORAMPHENICOL EFFLUX PUMP RV0191"/>
    <property type="match status" value="1"/>
</dbReference>
<dbReference type="EMBL" id="SMLK01000007">
    <property type="protein sequence ID" value="TFY97578.1"/>
    <property type="molecule type" value="Genomic_DNA"/>
</dbReference>
<evidence type="ECO:0000256" key="3">
    <source>
        <dbReference type="ARBA" id="ARBA00022448"/>
    </source>
</evidence>
<evidence type="ECO:0000256" key="6">
    <source>
        <dbReference type="ARBA" id="ARBA00022989"/>
    </source>
</evidence>
<keyword evidence="7 8" id="KW-0472">Membrane</keyword>
<keyword evidence="5 8" id="KW-0812">Transmembrane</keyword>
<dbReference type="GO" id="GO:0042910">
    <property type="term" value="F:xenobiotic transmembrane transporter activity"/>
    <property type="evidence" value="ECO:0007669"/>
    <property type="project" value="InterPro"/>
</dbReference>
<evidence type="ECO:0000256" key="5">
    <source>
        <dbReference type="ARBA" id="ARBA00022692"/>
    </source>
</evidence>
<dbReference type="OrthoDB" id="9814303at2"/>
<feature type="transmembrane region" description="Helical" evidence="8">
    <location>
        <begin position="12"/>
        <end position="31"/>
    </location>
</feature>
<evidence type="ECO:0000256" key="4">
    <source>
        <dbReference type="ARBA" id="ARBA00022475"/>
    </source>
</evidence>
<dbReference type="InterPro" id="IPR050189">
    <property type="entry name" value="MFS_Efflux_Transporters"/>
</dbReference>
<keyword evidence="3 8" id="KW-0813">Transport</keyword>
<evidence type="ECO:0000259" key="9">
    <source>
        <dbReference type="PROSITE" id="PS50850"/>
    </source>
</evidence>
<evidence type="ECO:0000256" key="1">
    <source>
        <dbReference type="ARBA" id="ARBA00004651"/>
    </source>
</evidence>
<evidence type="ECO:0000256" key="7">
    <source>
        <dbReference type="ARBA" id="ARBA00023136"/>
    </source>
</evidence>
<reference evidence="10 11" key="1">
    <citation type="submission" date="2019-03" db="EMBL/GenBank/DDBJ databases">
        <title>Ramlibacter sp. 18x22-1, whole genome shotgun sequence.</title>
        <authorList>
            <person name="Zhang X."/>
            <person name="Feng G."/>
            <person name="Zhu H."/>
        </authorList>
    </citation>
    <scope>NUCLEOTIDE SEQUENCE [LARGE SCALE GENOMIC DNA]</scope>
    <source>
        <strain evidence="10 11">18x22-1</strain>
    </source>
</reference>
<comment type="caution">
    <text evidence="10">The sequence shown here is derived from an EMBL/GenBank/DDBJ whole genome shotgun (WGS) entry which is preliminary data.</text>
</comment>
<feature type="transmembrane region" description="Helical" evidence="8">
    <location>
        <begin position="107"/>
        <end position="128"/>
    </location>
</feature>
<feature type="transmembrane region" description="Helical" evidence="8">
    <location>
        <begin position="211"/>
        <end position="236"/>
    </location>
</feature>
<dbReference type="Proteomes" id="UP000297839">
    <property type="component" value="Unassembled WGS sequence"/>
</dbReference>
<sequence length="411" mass="44167">MNPDAAKLWRAPPWALSVLLAVLGMLGPFSIDTYIPAFSGIAAAVGASPAAMQQTLSAYLFGFAFMNLFHGALSDSFGRRPVVLAGIAVFTLASAGCALSQTIGQLVFFRGLQGLSTGAGIVVSRAVIRDMFPPAQAQKVMSQVTIYFGVAPAVAPIIGGWLFVHAGWHAIFWFLTGVGVVLWVSNWKLLPETLHVTHRQPFNVSNLLRGYWQLGSSARFLLLALASGVPFNGMFLYVLSAPEFLGTHLRLAPQEFFWFFLLTIAGIMGGAWASGRLAGKIPPKQQIRWGFTIMLLVSLANVAANLLFAPSPWWALLPIAIFGFGWSLMVPVVTLLVLDLNPDRRGLASSLQAVIGSTANGVVAGAVAPLVMHSTEALAEASLVMMCVGLVAWLYVHKRWPEIGRHVVHHG</sequence>
<dbReference type="PANTHER" id="PTHR43124">
    <property type="entry name" value="PURINE EFFLUX PUMP PBUE"/>
    <property type="match status" value="1"/>
</dbReference>
<feature type="transmembrane region" description="Helical" evidence="8">
    <location>
        <begin position="314"/>
        <end position="338"/>
    </location>
</feature>
<dbReference type="InterPro" id="IPR036259">
    <property type="entry name" value="MFS_trans_sf"/>
</dbReference>
<feature type="domain" description="Major facilitator superfamily (MFS) profile" evidence="9">
    <location>
        <begin position="16"/>
        <end position="404"/>
    </location>
</feature>
<dbReference type="InterPro" id="IPR011701">
    <property type="entry name" value="MFS"/>
</dbReference>
<dbReference type="AlphaFoldDB" id="A0A4Z0BI61"/>
<feature type="transmembrane region" description="Helical" evidence="8">
    <location>
        <begin position="350"/>
        <end position="371"/>
    </location>
</feature>
<proteinExistence type="inferred from homology"/>